<dbReference type="InterPro" id="IPR036097">
    <property type="entry name" value="HisK_dim/P_sf"/>
</dbReference>
<gene>
    <name evidence="16" type="ORF">SAE02_14790</name>
</gene>
<dbReference type="OrthoDB" id="6115735at2"/>
<keyword evidence="9" id="KW-0902">Two-component regulatory system</keyword>
<dbReference type="SMART" id="SM00387">
    <property type="entry name" value="HATPase_c"/>
    <property type="match status" value="1"/>
</dbReference>
<keyword evidence="8" id="KW-0067">ATP-binding</keyword>
<dbReference type="InterPro" id="IPR003594">
    <property type="entry name" value="HATPase_dom"/>
</dbReference>
<keyword evidence="17" id="KW-1185">Reference proteome</keyword>
<dbReference type="GO" id="GO:0005524">
    <property type="term" value="F:ATP binding"/>
    <property type="evidence" value="ECO:0007669"/>
    <property type="project" value="UniProtKB-KW"/>
</dbReference>
<dbReference type="AlphaFoldDB" id="A0A512DLG5"/>
<comment type="subcellular location">
    <subcellularLocation>
        <location evidence="2">Membrane</location>
    </subcellularLocation>
</comment>
<evidence type="ECO:0000313" key="16">
    <source>
        <dbReference type="EMBL" id="GEO37331.1"/>
    </source>
</evidence>
<evidence type="ECO:0000256" key="4">
    <source>
        <dbReference type="ARBA" id="ARBA00022553"/>
    </source>
</evidence>
<dbReference type="InterPro" id="IPR000014">
    <property type="entry name" value="PAS"/>
</dbReference>
<name>A0A512DLG5_9PROT</name>
<dbReference type="InterPro" id="IPR004358">
    <property type="entry name" value="Sig_transdc_His_kin-like_C"/>
</dbReference>
<evidence type="ECO:0000256" key="12">
    <source>
        <dbReference type="SAM" id="Phobius"/>
    </source>
</evidence>
<keyword evidence="10 12" id="KW-0472">Membrane</keyword>
<dbReference type="SMART" id="SM00086">
    <property type="entry name" value="PAC"/>
    <property type="match status" value="1"/>
</dbReference>
<feature type="transmembrane region" description="Helical" evidence="12">
    <location>
        <begin position="263"/>
        <end position="283"/>
    </location>
</feature>
<dbReference type="PRINTS" id="PR00344">
    <property type="entry name" value="BCTRLSENSOR"/>
</dbReference>
<dbReference type="PANTHER" id="PTHR43711">
    <property type="entry name" value="TWO-COMPONENT HISTIDINE KINASE"/>
    <property type="match status" value="1"/>
</dbReference>
<organism evidence="16 17">
    <name type="scientific">Skermanella aerolata</name>
    <dbReference type="NCBI Taxonomy" id="393310"/>
    <lineage>
        <taxon>Bacteria</taxon>
        <taxon>Pseudomonadati</taxon>
        <taxon>Pseudomonadota</taxon>
        <taxon>Alphaproteobacteria</taxon>
        <taxon>Rhodospirillales</taxon>
        <taxon>Azospirillaceae</taxon>
        <taxon>Skermanella</taxon>
    </lineage>
</organism>
<dbReference type="PANTHER" id="PTHR43711:SF31">
    <property type="entry name" value="HISTIDINE KINASE"/>
    <property type="match status" value="1"/>
</dbReference>
<evidence type="ECO:0000313" key="17">
    <source>
        <dbReference type="Proteomes" id="UP000321523"/>
    </source>
</evidence>
<dbReference type="Gene3D" id="3.30.450.20">
    <property type="entry name" value="PAS domain"/>
    <property type="match status" value="1"/>
</dbReference>
<dbReference type="Gene3D" id="3.30.565.10">
    <property type="entry name" value="Histidine kinase-like ATPase, C-terminal domain"/>
    <property type="match status" value="1"/>
</dbReference>
<dbReference type="EC" id="2.7.13.3" evidence="3"/>
<proteinExistence type="predicted"/>
<dbReference type="Pfam" id="PF02518">
    <property type="entry name" value="HATPase_c"/>
    <property type="match status" value="1"/>
</dbReference>
<dbReference type="InterPro" id="IPR000700">
    <property type="entry name" value="PAS-assoc_C"/>
</dbReference>
<dbReference type="InterPro" id="IPR007892">
    <property type="entry name" value="CHASE4"/>
</dbReference>
<evidence type="ECO:0000256" key="8">
    <source>
        <dbReference type="ARBA" id="ARBA00022840"/>
    </source>
</evidence>
<dbReference type="PROSITE" id="PS50112">
    <property type="entry name" value="PAS"/>
    <property type="match status" value="1"/>
</dbReference>
<keyword evidence="4" id="KW-0597">Phosphoprotein</keyword>
<dbReference type="SMART" id="SM00388">
    <property type="entry name" value="HisKA"/>
    <property type="match status" value="1"/>
</dbReference>
<feature type="domain" description="PAC" evidence="15">
    <location>
        <begin position="372"/>
        <end position="425"/>
    </location>
</feature>
<dbReference type="SMART" id="SM00091">
    <property type="entry name" value="PAS"/>
    <property type="match status" value="1"/>
</dbReference>
<evidence type="ECO:0000256" key="11">
    <source>
        <dbReference type="ARBA" id="ARBA00023306"/>
    </source>
</evidence>
<feature type="domain" description="Histidine kinase" evidence="13">
    <location>
        <begin position="443"/>
        <end position="665"/>
    </location>
</feature>
<evidence type="ECO:0000259" key="13">
    <source>
        <dbReference type="PROSITE" id="PS50109"/>
    </source>
</evidence>
<dbReference type="SUPFAM" id="SSF55785">
    <property type="entry name" value="PYP-like sensor domain (PAS domain)"/>
    <property type="match status" value="1"/>
</dbReference>
<dbReference type="CDD" id="cd16922">
    <property type="entry name" value="HATPase_EvgS-ArcB-TorS-like"/>
    <property type="match status" value="1"/>
</dbReference>
<protein>
    <recommendedName>
        <fullName evidence="3">histidine kinase</fullName>
        <ecNumber evidence="3">2.7.13.3</ecNumber>
    </recommendedName>
</protein>
<dbReference type="Proteomes" id="UP000321523">
    <property type="component" value="Unassembled WGS sequence"/>
</dbReference>
<dbReference type="RefSeq" id="WP_052830887.1">
    <property type="nucleotide sequence ID" value="NZ_BJYZ01000006.1"/>
</dbReference>
<keyword evidence="11" id="KW-0131">Cell cycle</keyword>
<dbReference type="NCBIfam" id="TIGR00229">
    <property type="entry name" value="sensory_box"/>
    <property type="match status" value="1"/>
</dbReference>
<evidence type="ECO:0000256" key="10">
    <source>
        <dbReference type="ARBA" id="ARBA00023136"/>
    </source>
</evidence>
<dbReference type="FunFam" id="3.30.565.10:FF:000010">
    <property type="entry name" value="Sensor histidine kinase RcsC"/>
    <property type="match status" value="1"/>
</dbReference>
<dbReference type="PROSITE" id="PS50109">
    <property type="entry name" value="HIS_KIN"/>
    <property type="match status" value="1"/>
</dbReference>
<reference evidence="16 17" key="1">
    <citation type="submission" date="2019-07" db="EMBL/GenBank/DDBJ databases">
        <title>Whole genome shotgun sequence of Skermanella aerolata NBRC 106429.</title>
        <authorList>
            <person name="Hosoyama A."/>
            <person name="Uohara A."/>
            <person name="Ohji S."/>
            <person name="Ichikawa N."/>
        </authorList>
    </citation>
    <scope>NUCLEOTIDE SEQUENCE [LARGE SCALE GENOMIC DNA]</scope>
    <source>
        <strain evidence="16 17">NBRC 106429</strain>
    </source>
</reference>
<dbReference type="Pfam" id="PF08447">
    <property type="entry name" value="PAS_3"/>
    <property type="match status" value="1"/>
</dbReference>
<dbReference type="InterPro" id="IPR036890">
    <property type="entry name" value="HATPase_C_sf"/>
</dbReference>
<comment type="catalytic activity">
    <reaction evidence="1">
        <text>ATP + protein L-histidine = ADP + protein N-phospho-L-histidine.</text>
        <dbReference type="EC" id="2.7.13.3"/>
    </reaction>
</comment>
<keyword evidence="12" id="KW-1133">Transmembrane helix</keyword>
<feature type="transmembrane region" description="Helical" evidence="12">
    <location>
        <begin position="12"/>
        <end position="38"/>
    </location>
</feature>
<feature type="domain" description="PAS" evidence="14">
    <location>
        <begin position="296"/>
        <end position="368"/>
    </location>
</feature>
<dbReference type="EMBL" id="BJYZ01000006">
    <property type="protein sequence ID" value="GEO37331.1"/>
    <property type="molecule type" value="Genomic_DNA"/>
</dbReference>
<dbReference type="CDD" id="cd00130">
    <property type="entry name" value="PAS"/>
    <property type="match status" value="1"/>
</dbReference>
<dbReference type="Pfam" id="PF00512">
    <property type="entry name" value="HisKA"/>
    <property type="match status" value="1"/>
</dbReference>
<evidence type="ECO:0000256" key="7">
    <source>
        <dbReference type="ARBA" id="ARBA00022777"/>
    </source>
</evidence>
<keyword evidence="12" id="KW-0812">Transmembrane</keyword>
<dbReference type="SUPFAM" id="SSF55874">
    <property type="entry name" value="ATPase domain of HSP90 chaperone/DNA topoisomerase II/histidine kinase"/>
    <property type="match status" value="1"/>
</dbReference>
<keyword evidence="7" id="KW-0418">Kinase</keyword>
<comment type="caution">
    <text evidence="16">The sequence shown here is derived from an EMBL/GenBank/DDBJ whole genome shotgun (WGS) entry which is preliminary data.</text>
</comment>
<evidence type="ECO:0000259" key="14">
    <source>
        <dbReference type="PROSITE" id="PS50112"/>
    </source>
</evidence>
<dbReference type="InterPro" id="IPR035965">
    <property type="entry name" value="PAS-like_dom_sf"/>
</dbReference>
<evidence type="ECO:0000256" key="1">
    <source>
        <dbReference type="ARBA" id="ARBA00000085"/>
    </source>
</evidence>
<dbReference type="InterPro" id="IPR003661">
    <property type="entry name" value="HisK_dim/P_dom"/>
</dbReference>
<evidence type="ECO:0000256" key="2">
    <source>
        <dbReference type="ARBA" id="ARBA00004370"/>
    </source>
</evidence>
<evidence type="ECO:0000256" key="6">
    <source>
        <dbReference type="ARBA" id="ARBA00022741"/>
    </source>
</evidence>
<dbReference type="InterPro" id="IPR001610">
    <property type="entry name" value="PAC"/>
</dbReference>
<keyword evidence="6" id="KW-0547">Nucleotide-binding</keyword>
<evidence type="ECO:0000256" key="3">
    <source>
        <dbReference type="ARBA" id="ARBA00012438"/>
    </source>
</evidence>
<dbReference type="InterPro" id="IPR013655">
    <property type="entry name" value="PAS_fold_3"/>
</dbReference>
<dbReference type="Gene3D" id="1.10.287.130">
    <property type="match status" value="1"/>
</dbReference>
<accession>A0A512DLG5</accession>
<evidence type="ECO:0000259" key="15">
    <source>
        <dbReference type="PROSITE" id="PS50113"/>
    </source>
</evidence>
<keyword evidence="5" id="KW-0808">Transferase</keyword>
<dbReference type="CDD" id="cd00082">
    <property type="entry name" value="HisKA"/>
    <property type="match status" value="1"/>
</dbReference>
<dbReference type="PROSITE" id="PS50113">
    <property type="entry name" value="PAC"/>
    <property type="match status" value="1"/>
</dbReference>
<dbReference type="GO" id="GO:0016020">
    <property type="term" value="C:membrane"/>
    <property type="evidence" value="ECO:0007669"/>
    <property type="project" value="UniProtKB-SubCell"/>
</dbReference>
<sequence length="678" mass="73552">MGMLRGSPLVSRLVLPVIFMFVVGAATIFGLAVVSAWWQDRGAATESKRIVDHALEEAKSALAVLAKDYTWWNEPITHLYVEFDPGYADRDFGVFLTGQHDAAAVFLLDADGREIYGRIGETVTDTSTGNGSGFTSDAELKALFEQAMASTPEEPVPATGLVPFDSGIHIAAASRFTPEAGTDEFDAAVRPGVLVILRVVDGEFLEKLSQATQIRNAAILDPPGPKADAAGAPSMLMLTAPLNTPLGVLTWDAPTPGRDFLRWFLPPLLAVAVVMGLLLALVLRRARQFAEHLAASEERLALALDAARDGLWDWNVATGDAHFSERWATMLGYSPSEIEPRIEAWEKLIHPDDSAATLEALAQCRQGRCPTYEAEYRMRSKSEGWLWILSRGKVVSVNPAGGAQRMVGTHTDITARKLAERKAEDARAEAEAASQVKSHFLANMSHELRTPLNAIIGFSDMLLREFFGPLTPKQKEYAGAINSSGNHLLEVIGDVLDLTKVEAGRMELHREPVDVCALVRSCVALMGSEAHAAGVTLEASLPPQPIDILADKVRLRQIILNLLSNGVKFTSAAECDRRVDVTVTPARHRLEIRVSDTGIGMRAEDIKVALEPFRQIDDSIARRHQGTGLGLPLAKTLSELHGGELKVTSEPGRGTTVVVSLPRTQRPVLVHPVNEQSA</sequence>
<dbReference type="FunFam" id="1.10.287.130:FF:000038">
    <property type="entry name" value="Sensory transduction histidine kinase"/>
    <property type="match status" value="1"/>
</dbReference>
<dbReference type="SUPFAM" id="SSF47384">
    <property type="entry name" value="Homodimeric domain of signal transducing histidine kinase"/>
    <property type="match status" value="1"/>
</dbReference>
<evidence type="ECO:0000256" key="9">
    <source>
        <dbReference type="ARBA" id="ARBA00023012"/>
    </source>
</evidence>
<dbReference type="InterPro" id="IPR005467">
    <property type="entry name" value="His_kinase_dom"/>
</dbReference>
<evidence type="ECO:0000256" key="5">
    <source>
        <dbReference type="ARBA" id="ARBA00022679"/>
    </source>
</evidence>
<dbReference type="GO" id="GO:0000155">
    <property type="term" value="F:phosphorelay sensor kinase activity"/>
    <property type="evidence" value="ECO:0007669"/>
    <property type="project" value="InterPro"/>
</dbReference>
<dbReference type="Pfam" id="PF05228">
    <property type="entry name" value="CHASE4"/>
    <property type="match status" value="1"/>
</dbReference>
<dbReference type="InterPro" id="IPR050736">
    <property type="entry name" value="Sensor_HK_Regulatory"/>
</dbReference>